<feature type="non-terminal residue" evidence="2">
    <location>
        <position position="1"/>
    </location>
</feature>
<sequence>KGLGTAPPSGDVKEPSGDDGEKQRPTPSPSGAIGASDVAAARGARA</sequence>
<accession>A0A061RSB9</accession>
<name>A0A061RSB9_9CHLO</name>
<gene>
    <name evidence="2" type="ORF">TSPGSL018_22099</name>
</gene>
<protein>
    <submittedName>
        <fullName evidence="2">Uncharacterized protein</fullName>
    </submittedName>
</protein>
<feature type="compositionally biased region" description="Low complexity" evidence="1">
    <location>
        <begin position="30"/>
        <end position="46"/>
    </location>
</feature>
<feature type="region of interest" description="Disordered" evidence="1">
    <location>
        <begin position="1"/>
        <end position="46"/>
    </location>
</feature>
<evidence type="ECO:0000313" key="2">
    <source>
        <dbReference type="EMBL" id="JAC75772.1"/>
    </source>
</evidence>
<feature type="compositionally biased region" description="Basic and acidic residues" evidence="1">
    <location>
        <begin position="11"/>
        <end position="24"/>
    </location>
</feature>
<evidence type="ECO:0000256" key="1">
    <source>
        <dbReference type="SAM" id="MobiDB-lite"/>
    </source>
</evidence>
<reference evidence="2" key="1">
    <citation type="submission" date="2014-05" db="EMBL/GenBank/DDBJ databases">
        <title>The transcriptome of the halophilic microalga Tetraselmis sp. GSL018 isolated from the Great Salt Lake, Utah.</title>
        <authorList>
            <person name="Jinkerson R.E."/>
            <person name="D'Adamo S."/>
            <person name="Posewitz M.C."/>
        </authorList>
    </citation>
    <scope>NUCLEOTIDE SEQUENCE</scope>
    <source>
        <strain evidence="2">GSL018</strain>
    </source>
</reference>
<organism evidence="2">
    <name type="scientific">Tetraselmis sp. GSL018</name>
    <dbReference type="NCBI Taxonomy" id="582737"/>
    <lineage>
        <taxon>Eukaryota</taxon>
        <taxon>Viridiplantae</taxon>
        <taxon>Chlorophyta</taxon>
        <taxon>core chlorophytes</taxon>
        <taxon>Chlorodendrophyceae</taxon>
        <taxon>Chlorodendrales</taxon>
        <taxon>Chlorodendraceae</taxon>
        <taxon>Tetraselmis</taxon>
    </lineage>
</organism>
<proteinExistence type="predicted"/>
<dbReference type="EMBL" id="GBEZ01009847">
    <property type="protein sequence ID" value="JAC75772.1"/>
    <property type="molecule type" value="Transcribed_RNA"/>
</dbReference>
<dbReference type="AlphaFoldDB" id="A0A061RSB9"/>